<dbReference type="EMBL" id="NBIV01000225">
    <property type="protein sequence ID" value="PXF41269.1"/>
    <property type="molecule type" value="Genomic_DNA"/>
</dbReference>
<feature type="compositionally biased region" description="Polar residues" evidence="1">
    <location>
        <begin position="20"/>
        <end position="33"/>
    </location>
</feature>
<keyword evidence="2" id="KW-0812">Transmembrane</keyword>
<name>A0A2V3IGS0_9FLOR</name>
<accession>A0A2V3IGS0</accession>
<protein>
    <submittedName>
        <fullName evidence="3">Uncharacterized protein</fullName>
    </submittedName>
</protein>
<evidence type="ECO:0000313" key="4">
    <source>
        <dbReference type="Proteomes" id="UP000247409"/>
    </source>
</evidence>
<evidence type="ECO:0000256" key="1">
    <source>
        <dbReference type="SAM" id="MobiDB-lite"/>
    </source>
</evidence>
<reference evidence="3 4" key="1">
    <citation type="journal article" date="2018" name="Mol. Biol. Evol.">
        <title>Analysis of the draft genome of the red seaweed Gracilariopsis chorda provides insights into genome size evolution in Rhodophyta.</title>
        <authorList>
            <person name="Lee J."/>
            <person name="Yang E.C."/>
            <person name="Graf L."/>
            <person name="Yang J.H."/>
            <person name="Qiu H."/>
            <person name="Zel Zion U."/>
            <person name="Chan C.X."/>
            <person name="Stephens T.G."/>
            <person name="Weber A.P.M."/>
            <person name="Boo G.H."/>
            <person name="Boo S.M."/>
            <person name="Kim K.M."/>
            <person name="Shin Y."/>
            <person name="Jung M."/>
            <person name="Lee S.J."/>
            <person name="Yim H.S."/>
            <person name="Lee J.H."/>
            <person name="Bhattacharya D."/>
            <person name="Yoon H.S."/>
        </authorList>
    </citation>
    <scope>NUCLEOTIDE SEQUENCE [LARGE SCALE GENOMIC DNA]</scope>
    <source>
        <strain evidence="3 4">SKKU-2015</strain>
        <tissue evidence="3">Whole body</tissue>
    </source>
</reference>
<dbReference type="OrthoDB" id="5843at2759"/>
<keyword evidence="2" id="KW-0472">Membrane</keyword>
<sequence length="153" mass="16414">MTVNMAFITAPLFHSRQTRRASTSALRMTQQPPESQPPKKLPVTNSPPSKRKLVRNKSETGPSVYADARAGDMVGAPQVGEGLGPRRGAKEKKVTRAAAIQKSQGFADAWAEQNQGRVDVWLIIGALTLLTPLIILAWAVATGVIPTGGLFED</sequence>
<comment type="caution">
    <text evidence="3">The sequence shown here is derived from an EMBL/GenBank/DDBJ whole genome shotgun (WGS) entry which is preliminary data.</text>
</comment>
<proteinExistence type="predicted"/>
<dbReference type="AlphaFoldDB" id="A0A2V3IGS0"/>
<feature type="transmembrane region" description="Helical" evidence="2">
    <location>
        <begin position="120"/>
        <end position="141"/>
    </location>
</feature>
<organism evidence="3 4">
    <name type="scientific">Gracilariopsis chorda</name>
    <dbReference type="NCBI Taxonomy" id="448386"/>
    <lineage>
        <taxon>Eukaryota</taxon>
        <taxon>Rhodophyta</taxon>
        <taxon>Florideophyceae</taxon>
        <taxon>Rhodymeniophycidae</taxon>
        <taxon>Gracilariales</taxon>
        <taxon>Gracilariaceae</taxon>
        <taxon>Gracilariopsis</taxon>
    </lineage>
</organism>
<feature type="region of interest" description="Disordered" evidence="1">
    <location>
        <begin position="16"/>
        <end position="91"/>
    </location>
</feature>
<keyword evidence="2" id="KW-1133">Transmembrane helix</keyword>
<evidence type="ECO:0000313" key="3">
    <source>
        <dbReference type="EMBL" id="PXF41269.1"/>
    </source>
</evidence>
<evidence type="ECO:0000256" key="2">
    <source>
        <dbReference type="SAM" id="Phobius"/>
    </source>
</evidence>
<dbReference type="Proteomes" id="UP000247409">
    <property type="component" value="Unassembled WGS sequence"/>
</dbReference>
<keyword evidence="4" id="KW-1185">Reference proteome</keyword>
<gene>
    <name evidence="3" type="ORF">BWQ96_09029</name>
</gene>